<organism evidence="10 11">
    <name type="scientific">Mycena sanguinolenta</name>
    <dbReference type="NCBI Taxonomy" id="230812"/>
    <lineage>
        <taxon>Eukaryota</taxon>
        <taxon>Fungi</taxon>
        <taxon>Dikarya</taxon>
        <taxon>Basidiomycota</taxon>
        <taxon>Agaricomycotina</taxon>
        <taxon>Agaricomycetes</taxon>
        <taxon>Agaricomycetidae</taxon>
        <taxon>Agaricales</taxon>
        <taxon>Marasmiineae</taxon>
        <taxon>Mycenaceae</taxon>
        <taxon>Mycena</taxon>
    </lineage>
</organism>
<dbReference type="InterPro" id="IPR019771">
    <property type="entry name" value="F-actin_capping_bsu_CS"/>
</dbReference>
<dbReference type="InterPro" id="IPR037282">
    <property type="entry name" value="CapZ_alpha/beta"/>
</dbReference>
<keyword evidence="6" id="KW-0009">Actin-binding</keyword>
<dbReference type="InterPro" id="IPR001698">
    <property type="entry name" value="CAPZB"/>
</dbReference>
<dbReference type="InterPro" id="IPR042276">
    <property type="entry name" value="CapZ_alpha/beta_2"/>
</dbReference>
<feature type="transmembrane region" description="Helical" evidence="9">
    <location>
        <begin position="12"/>
        <end position="31"/>
    </location>
</feature>
<comment type="caution">
    <text evidence="10">The sequence shown here is derived from an EMBL/GenBank/DDBJ whole genome shotgun (WGS) entry which is preliminary data.</text>
</comment>
<comment type="subcellular location">
    <subcellularLocation>
        <location evidence="1">Cytoplasm</location>
        <location evidence="1">Cytoskeleton</location>
    </subcellularLocation>
</comment>
<dbReference type="AlphaFoldDB" id="A0A8H6Z9C5"/>
<dbReference type="SUPFAM" id="SSF90096">
    <property type="entry name" value="Subunits of heterodimeric actin filament capping protein Capz"/>
    <property type="match status" value="1"/>
</dbReference>
<dbReference type="PANTHER" id="PTHR10619">
    <property type="entry name" value="F-ACTIN-CAPPING PROTEIN SUBUNIT BETA"/>
    <property type="match status" value="1"/>
</dbReference>
<dbReference type="Gene3D" id="3.90.1150.210">
    <property type="entry name" value="F-actin capping protein, beta subunit"/>
    <property type="match status" value="1"/>
</dbReference>
<dbReference type="FunFam" id="1.20.58.570:FF:000001">
    <property type="entry name" value="F-actin-capping protein subunit beta"/>
    <property type="match status" value="1"/>
</dbReference>
<protein>
    <recommendedName>
        <fullName evidence="3">F-actin-capping protein subunit beta</fullName>
    </recommendedName>
</protein>
<gene>
    <name evidence="10" type="ORF">MSAN_00357600</name>
</gene>
<evidence type="ECO:0000256" key="3">
    <source>
        <dbReference type="ARBA" id="ARBA00021859"/>
    </source>
</evidence>
<dbReference type="InterPro" id="IPR043175">
    <property type="entry name" value="CAPZB_N"/>
</dbReference>
<dbReference type="GO" id="GO:0030036">
    <property type="term" value="P:actin cytoskeleton organization"/>
    <property type="evidence" value="ECO:0007669"/>
    <property type="project" value="InterPro"/>
</dbReference>
<dbReference type="Gene3D" id="1.20.58.570">
    <property type="match status" value="1"/>
</dbReference>
<dbReference type="EMBL" id="JACAZH010000002">
    <property type="protein sequence ID" value="KAF7374723.1"/>
    <property type="molecule type" value="Genomic_DNA"/>
</dbReference>
<keyword evidence="11" id="KW-1185">Reference proteome</keyword>
<dbReference type="Pfam" id="PF01115">
    <property type="entry name" value="F_actin_cap_B"/>
    <property type="match status" value="1"/>
</dbReference>
<evidence type="ECO:0000256" key="7">
    <source>
        <dbReference type="ARBA" id="ARBA00023212"/>
    </source>
</evidence>
<dbReference type="GO" id="GO:0000902">
    <property type="term" value="P:cell morphogenesis"/>
    <property type="evidence" value="ECO:0007669"/>
    <property type="project" value="TreeGrafter"/>
</dbReference>
<evidence type="ECO:0000256" key="4">
    <source>
        <dbReference type="ARBA" id="ARBA00022467"/>
    </source>
</evidence>
<evidence type="ECO:0000256" key="2">
    <source>
        <dbReference type="ARBA" id="ARBA00006039"/>
    </source>
</evidence>
<dbReference type="GO" id="GO:0008290">
    <property type="term" value="C:F-actin capping protein complex"/>
    <property type="evidence" value="ECO:0007669"/>
    <property type="project" value="InterPro"/>
</dbReference>
<evidence type="ECO:0000313" key="11">
    <source>
        <dbReference type="Proteomes" id="UP000623467"/>
    </source>
</evidence>
<evidence type="ECO:0000256" key="6">
    <source>
        <dbReference type="ARBA" id="ARBA00023203"/>
    </source>
</evidence>
<keyword evidence="5" id="KW-0963">Cytoplasm</keyword>
<name>A0A8H6Z9C5_9AGAR</name>
<dbReference type="PRINTS" id="PR00192">
    <property type="entry name" value="FACTINCAPB"/>
</dbReference>
<comment type="similarity">
    <text evidence="2">Belongs to the F-actin-capping protein beta subunit family.</text>
</comment>
<evidence type="ECO:0000256" key="5">
    <source>
        <dbReference type="ARBA" id="ARBA00022490"/>
    </source>
</evidence>
<keyword evidence="4" id="KW-0117">Actin capping</keyword>
<reference evidence="10" key="1">
    <citation type="submission" date="2020-05" db="EMBL/GenBank/DDBJ databases">
        <title>Mycena genomes resolve the evolution of fungal bioluminescence.</title>
        <authorList>
            <person name="Tsai I.J."/>
        </authorList>
    </citation>
    <scope>NUCLEOTIDE SEQUENCE</scope>
    <source>
        <strain evidence="10">160909Yilan</strain>
    </source>
</reference>
<dbReference type="PROSITE" id="PS00231">
    <property type="entry name" value="F_ACTIN_CAPPING_BETA"/>
    <property type="match status" value="1"/>
</dbReference>
<keyword evidence="7" id="KW-0206">Cytoskeleton</keyword>
<proteinExistence type="inferred from homology"/>
<sequence length="771" mass="86829">MISSSSQMLSRRQFIVTGCLIFIPFLIWQLVALNEQFSLSGAFKSVWPSTICSVDPPSDKENLVVPQKRHRVAVASTFGFHFDVYMSLVWTLERVMGRSSTGGVVEVYAPDEFGFDFQTIVDTLGLYHGQNRRSDELIEAINSNMGDGGIDLVVLGTCEVDLRGGPWPEELLAAWDARDAAHKFQLVCIVHNIRDDGWQRWITEWSQRSAIRILPISEHVAAAFKRSFLISADSSNATIRSAGYEYIPVDVHVPVLDIPGVAHRSPPRILSDAVIQGSFSTDRRDYVEIFSELKESLERDPTVWGYLPLGTEEDASYVVDTTLPDPPFRLFLVGSGWLEIPHELKNMVLIRDGLSYPDFYKLMSQMDICVPAFSGDHGYYEDQASSTFAMAVECDVPLLVTERIRRTYTYIDDDRAVVTRPAAMREIEALRALRTGDSWYFLNRVGIPMDSPTAHAASTLLRLGWKRSEEESLQHLPIMGDLVDSMLDLMRRLPPTRTEENVTALIGICPEYADDLLGSVDQPLKLRTDRATGKEYLACDYNRDGESYRSPWSNEYDPPLDDGTIPTPKLRKLEIAANEAFDTYREMYYEGGASSVYLWDLDDGGFAGVVLLKKTMTPTAAYEPSGSWDSIHVFETVERGRQAHYKLTSTIMLQLVTRRGSDSETDAEKGNGNNGSKSGAAGWKRDGEVSLSGSMTRQTEQDWPILDSSSHITNTGKMIEEMEIKMRGLLQEVYFGKTRDIVYDLRSVEDLANERRQRELQKELVGRLGKR</sequence>
<feature type="compositionally biased region" description="Low complexity" evidence="8">
    <location>
        <begin position="670"/>
        <end position="682"/>
    </location>
</feature>
<dbReference type="GO" id="GO:0005737">
    <property type="term" value="C:cytoplasm"/>
    <property type="evidence" value="ECO:0007669"/>
    <property type="project" value="InterPro"/>
</dbReference>
<feature type="compositionally biased region" description="Basic and acidic residues" evidence="8">
    <location>
        <begin position="659"/>
        <end position="669"/>
    </location>
</feature>
<dbReference type="GO" id="GO:0051016">
    <property type="term" value="P:barbed-end actin filament capping"/>
    <property type="evidence" value="ECO:0007669"/>
    <property type="project" value="InterPro"/>
</dbReference>
<feature type="region of interest" description="Disordered" evidence="8">
    <location>
        <begin position="659"/>
        <end position="701"/>
    </location>
</feature>
<keyword evidence="9" id="KW-0812">Transmembrane</keyword>
<evidence type="ECO:0000256" key="1">
    <source>
        <dbReference type="ARBA" id="ARBA00004245"/>
    </source>
</evidence>
<evidence type="ECO:0000313" key="10">
    <source>
        <dbReference type="EMBL" id="KAF7374723.1"/>
    </source>
</evidence>
<evidence type="ECO:0000256" key="9">
    <source>
        <dbReference type="SAM" id="Phobius"/>
    </source>
</evidence>
<keyword evidence="9" id="KW-0472">Membrane</keyword>
<dbReference type="OrthoDB" id="549336at2759"/>
<keyword evidence="9" id="KW-1133">Transmembrane helix</keyword>
<evidence type="ECO:0000256" key="8">
    <source>
        <dbReference type="SAM" id="MobiDB-lite"/>
    </source>
</evidence>
<accession>A0A8H6Z9C5</accession>
<dbReference type="PANTHER" id="PTHR10619:SF0">
    <property type="entry name" value="F-ACTIN-CAPPING PROTEIN SUBUNIT BETA ISOFORMS 1 AND 2"/>
    <property type="match status" value="1"/>
</dbReference>
<dbReference type="Proteomes" id="UP000623467">
    <property type="component" value="Unassembled WGS sequence"/>
</dbReference>
<dbReference type="GO" id="GO:0051015">
    <property type="term" value="F:actin filament binding"/>
    <property type="evidence" value="ECO:0007669"/>
    <property type="project" value="TreeGrafter"/>
</dbReference>